<sequence length="192" mass="22108">MNREEALALVKPHLTDHRYTHTVGVTDTAIKLAKRYGANSKQAELAGIFHDYAKFRNKEEMRTLVKGKLTNNILILEYSSELLHAPCGAYYVENEIGIKDEEILNAIRYHTTGRVGMTLLEKVIFLADYIEPGRDFKGVDEVRELATIDLDKAIIQMLVNTISFLMKRQQQVFPTTIETYNDFIKKQKKKEK</sequence>
<proteinExistence type="predicted"/>
<evidence type="ECO:0000256" key="3">
    <source>
        <dbReference type="ARBA" id="ARBA00022741"/>
    </source>
</evidence>
<dbReference type="NCBIfam" id="TIGR00488">
    <property type="entry name" value="bis(5'-nucleosyl)-tetraphosphatase (symmetrical) YqeK"/>
    <property type="match status" value="1"/>
</dbReference>
<dbReference type="SMART" id="SM00471">
    <property type="entry name" value="HDc"/>
    <property type="match status" value="1"/>
</dbReference>
<dbReference type="Proteomes" id="UP000678228">
    <property type="component" value="Unassembled WGS sequence"/>
</dbReference>
<keyword evidence="3" id="KW-0547">Nucleotide-binding</keyword>
<evidence type="ECO:0000256" key="5">
    <source>
        <dbReference type="ARBA" id="ARBA00023004"/>
    </source>
</evidence>
<dbReference type="InterPro" id="IPR003607">
    <property type="entry name" value="HD/PDEase_dom"/>
</dbReference>
<dbReference type="PROSITE" id="PS51831">
    <property type="entry name" value="HD"/>
    <property type="match status" value="1"/>
</dbReference>
<protein>
    <recommendedName>
        <fullName evidence="1">bis(5'-nucleosyl)-tetraphosphatase (symmetrical)</fullName>
        <ecNumber evidence="1">3.6.1.41</ecNumber>
    </recommendedName>
</protein>
<comment type="catalytic activity">
    <reaction evidence="6">
        <text>P(1),P(4)-bis(5'-adenosyl) tetraphosphate + H2O = 2 ADP + 2 H(+)</text>
        <dbReference type="Rhea" id="RHEA:24252"/>
        <dbReference type="ChEBI" id="CHEBI:15377"/>
        <dbReference type="ChEBI" id="CHEBI:15378"/>
        <dbReference type="ChEBI" id="CHEBI:58141"/>
        <dbReference type="ChEBI" id="CHEBI:456216"/>
        <dbReference type="EC" id="3.6.1.41"/>
    </reaction>
</comment>
<dbReference type="GO" id="GO:0000166">
    <property type="term" value="F:nucleotide binding"/>
    <property type="evidence" value="ECO:0007669"/>
    <property type="project" value="UniProtKB-KW"/>
</dbReference>
<dbReference type="InterPro" id="IPR005249">
    <property type="entry name" value="YqeK"/>
</dbReference>
<dbReference type="Pfam" id="PF01966">
    <property type="entry name" value="HD"/>
    <property type="match status" value="1"/>
</dbReference>
<evidence type="ECO:0000256" key="1">
    <source>
        <dbReference type="ARBA" id="ARBA00012506"/>
    </source>
</evidence>
<evidence type="ECO:0000313" key="8">
    <source>
        <dbReference type="EMBL" id="MBP3951335.1"/>
    </source>
</evidence>
<evidence type="ECO:0000256" key="4">
    <source>
        <dbReference type="ARBA" id="ARBA00022801"/>
    </source>
</evidence>
<name>A0A940WRU4_9BACI</name>
<accession>A0A940WRU4</accession>
<comment type="caution">
    <text evidence="8">The sequence shown here is derived from an EMBL/GenBank/DDBJ whole genome shotgun (WGS) entry which is preliminary data.</text>
</comment>
<dbReference type="EC" id="3.6.1.41" evidence="1"/>
<dbReference type="SUPFAM" id="SSF109604">
    <property type="entry name" value="HD-domain/PDEase-like"/>
    <property type="match status" value="1"/>
</dbReference>
<dbReference type="PANTHER" id="PTHR35795">
    <property type="entry name" value="SLR1885 PROTEIN"/>
    <property type="match status" value="1"/>
</dbReference>
<dbReference type="AlphaFoldDB" id="A0A940WRU4"/>
<evidence type="ECO:0000313" key="9">
    <source>
        <dbReference type="Proteomes" id="UP000678228"/>
    </source>
</evidence>
<keyword evidence="4 8" id="KW-0378">Hydrolase</keyword>
<keyword evidence="2" id="KW-0479">Metal-binding</keyword>
<dbReference type="GO" id="GO:0046872">
    <property type="term" value="F:metal ion binding"/>
    <property type="evidence" value="ECO:0007669"/>
    <property type="project" value="UniProtKB-KW"/>
</dbReference>
<gene>
    <name evidence="8" type="primary">yqeK</name>
    <name evidence="8" type="ORF">J7W16_09330</name>
</gene>
<organism evidence="8 9">
    <name type="scientific">Halalkalibacter suaedae</name>
    <dbReference type="NCBI Taxonomy" id="2822140"/>
    <lineage>
        <taxon>Bacteria</taxon>
        <taxon>Bacillati</taxon>
        <taxon>Bacillota</taxon>
        <taxon>Bacilli</taxon>
        <taxon>Bacillales</taxon>
        <taxon>Bacillaceae</taxon>
        <taxon>Halalkalibacter</taxon>
    </lineage>
</organism>
<evidence type="ECO:0000256" key="6">
    <source>
        <dbReference type="ARBA" id="ARBA00049417"/>
    </source>
</evidence>
<dbReference type="InterPro" id="IPR051094">
    <property type="entry name" value="Diverse_Catalytic_Enzymes"/>
</dbReference>
<reference evidence="8" key="1">
    <citation type="submission" date="2021-03" db="EMBL/GenBank/DDBJ databases">
        <title>Bacillus suaedae sp. nov., isolated from Suaeda aralocaspica.</title>
        <authorList>
            <person name="Lei R.F.R."/>
        </authorList>
    </citation>
    <scope>NUCLEOTIDE SEQUENCE</scope>
    <source>
        <strain evidence="8">YZJH907-2</strain>
    </source>
</reference>
<dbReference type="PANTHER" id="PTHR35795:SF1">
    <property type="entry name" value="BIS(5'-NUCLEOSYL)-TETRAPHOSPHATASE, SYMMETRICAL"/>
    <property type="match status" value="1"/>
</dbReference>
<evidence type="ECO:0000259" key="7">
    <source>
        <dbReference type="PROSITE" id="PS51831"/>
    </source>
</evidence>
<dbReference type="GO" id="GO:0008803">
    <property type="term" value="F:bis(5'-nucleosyl)-tetraphosphatase (symmetrical) activity"/>
    <property type="evidence" value="ECO:0007669"/>
    <property type="project" value="UniProtKB-EC"/>
</dbReference>
<evidence type="ECO:0000256" key="2">
    <source>
        <dbReference type="ARBA" id="ARBA00022723"/>
    </source>
</evidence>
<keyword evidence="5" id="KW-0408">Iron</keyword>
<feature type="domain" description="HD" evidence="7">
    <location>
        <begin position="18"/>
        <end position="133"/>
    </location>
</feature>
<dbReference type="InterPro" id="IPR006674">
    <property type="entry name" value="HD_domain"/>
</dbReference>
<dbReference type="CDD" id="cd00077">
    <property type="entry name" value="HDc"/>
    <property type="match status" value="1"/>
</dbReference>
<keyword evidence="9" id="KW-1185">Reference proteome</keyword>
<dbReference type="EMBL" id="JAGKSQ010000003">
    <property type="protein sequence ID" value="MBP3951335.1"/>
    <property type="molecule type" value="Genomic_DNA"/>
</dbReference>
<dbReference type="RefSeq" id="WP_210597021.1">
    <property type="nucleotide sequence ID" value="NZ_JAGKSQ010000003.1"/>
</dbReference>
<dbReference type="Gene3D" id="1.10.3210.10">
    <property type="entry name" value="Hypothetical protein af1432"/>
    <property type="match status" value="1"/>
</dbReference>